<evidence type="ECO:0000313" key="5">
    <source>
        <dbReference type="Proteomes" id="UP000294530"/>
    </source>
</evidence>
<proteinExistence type="predicted"/>
<evidence type="ECO:0000313" key="3">
    <source>
        <dbReference type="EMBL" id="TDH66101.1"/>
    </source>
</evidence>
<name>A0A976FG35_BRELC</name>
<accession>A0A976FG35</accession>
<organism evidence="3 5">
    <name type="scientific">Bremia lactucae</name>
    <name type="common">Lettuce downy mildew</name>
    <dbReference type="NCBI Taxonomy" id="4779"/>
    <lineage>
        <taxon>Eukaryota</taxon>
        <taxon>Sar</taxon>
        <taxon>Stramenopiles</taxon>
        <taxon>Oomycota</taxon>
        <taxon>Peronosporomycetes</taxon>
        <taxon>Peronosporales</taxon>
        <taxon>Peronosporaceae</taxon>
        <taxon>Bremia</taxon>
    </lineage>
</organism>
<evidence type="ECO:0000313" key="4">
    <source>
        <dbReference type="EMBL" id="TDH66333.1"/>
    </source>
</evidence>
<dbReference type="Proteomes" id="UP000294530">
    <property type="component" value="Unassembled WGS sequence"/>
</dbReference>
<reference evidence="3" key="2">
    <citation type="submission" date="2021-07" db="EMBL/GenBank/DDBJ databases">
        <authorList>
            <person name="Fletcher K."/>
        </authorList>
    </citation>
    <scope>NUCLEOTIDE SEQUENCE</scope>
    <source>
        <strain evidence="3">SF5</strain>
    </source>
</reference>
<dbReference type="KEGG" id="blac:94351091"/>
<evidence type="ECO:0000313" key="2">
    <source>
        <dbReference type="EMBL" id="TDH66095.1"/>
    </source>
</evidence>
<feature type="region of interest" description="Disordered" evidence="1">
    <location>
        <begin position="1"/>
        <end position="23"/>
    </location>
</feature>
<dbReference type="GeneID" id="94351091"/>
<gene>
    <name evidence="4" type="ORF">CCR75_007359</name>
    <name evidence="2" type="ORF">CCR75_007362</name>
    <name evidence="3" type="ORF">CCR75_007364</name>
</gene>
<sequence>MAINLGKNESSGGSEDGENRRHNYDHEMGCRQVTLIMSCAMTAIQKAELVIYGVKFVRFSPISHNPCYGNFDVFDCQPDESRWK</sequence>
<reference evidence="3 5" key="1">
    <citation type="journal article" date="2021" name="Genome Biol.">
        <title>AFLAP: assembly-free linkage analysis pipeline using k-mers from genome sequencing data.</title>
        <authorList>
            <person name="Fletcher K."/>
            <person name="Zhang L."/>
            <person name="Gil J."/>
            <person name="Han R."/>
            <person name="Cavanaugh K."/>
            <person name="Michelmore R."/>
        </authorList>
    </citation>
    <scope>NUCLEOTIDE SEQUENCE [LARGE SCALE GENOMIC DNA]</scope>
    <source>
        <strain evidence="3 5">SF5</strain>
    </source>
</reference>
<evidence type="ECO:0000256" key="1">
    <source>
        <dbReference type="SAM" id="MobiDB-lite"/>
    </source>
</evidence>
<protein>
    <submittedName>
        <fullName evidence="3">Uncharacterized protein</fullName>
    </submittedName>
</protein>
<dbReference type="EMBL" id="SHOA02000018">
    <property type="protein sequence ID" value="TDH66333.1"/>
    <property type="molecule type" value="Genomic_DNA"/>
</dbReference>
<dbReference type="EMBL" id="SHOA02000018">
    <property type="protein sequence ID" value="TDH66101.1"/>
    <property type="molecule type" value="Genomic_DNA"/>
</dbReference>
<dbReference type="AlphaFoldDB" id="A0A976FG35"/>
<keyword evidence="5" id="KW-1185">Reference proteome</keyword>
<dbReference type="EMBL" id="SHOA02000018">
    <property type="protein sequence ID" value="TDH66095.1"/>
    <property type="molecule type" value="Genomic_DNA"/>
</dbReference>
<comment type="caution">
    <text evidence="3">The sequence shown here is derived from an EMBL/GenBank/DDBJ whole genome shotgun (WGS) entry which is preliminary data.</text>
</comment>
<dbReference type="RefSeq" id="XP_067815832.1">
    <property type="nucleotide sequence ID" value="XM_067965420.1"/>
</dbReference>